<keyword evidence="2" id="KW-0732">Signal</keyword>
<evidence type="ECO:0000256" key="1">
    <source>
        <dbReference type="SAM" id="MobiDB-lite"/>
    </source>
</evidence>
<proteinExistence type="predicted"/>
<dbReference type="VEuPathDB" id="FungiDB:PSHT_13919"/>
<dbReference type="VEuPathDB" id="FungiDB:PSHT_05000"/>
<protein>
    <recommendedName>
        <fullName evidence="5">GH26 domain-containing protein</fullName>
    </recommendedName>
</protein>
<feature type="compositionally biased region" description="Basic and acidic residues" evidence="1">
    <location>
        <begin position="295"/>
        <end position="304"/>
    </location>
</feature>
<sequence length="795" mass="90544">MIILILLCSSSQLVNSLGLGEPPDGKAYLGAWTDGSAPYHDTPSAFNSRIGQNTFAFQLAQTIPIMPYSYTSGSGGAINITEINRANTPASIYLTVYPQSLERVTDQDLTILATQIQADFVSMPERKVFLRFAPEMQGQWMKYGVQPPLYILNWKKMYTIVENLAPHTIIVWAPNGAMVYMQLMHLSFFVLLMKVVRDLLDTNKNGGLDSNDNAYIAYYPGNGYVWKGNEYPYKVNQILPSGYATGAMTGKSPPGAIGSSNSEPQNFIHDTYCQKKPCITTDESTEEASTTEESTTERSTRLRTGESWSDASSQDNQPIITAKSPVKLQHQTEKAELREKIIRVSDLCRRSINETIRWSKKSDLAILQERWLSEEKLPIDALECLTQVSEPRINNLRHAPYLSHHDVVELAKLCIPIIFMNKLTKTNAAERLFTLDPEIDSKNLMLLRFGTKDIGHLLDKLTKLFLPHRELKYSGLGDEGEAFAHNLMRRLLKILQSTLLLLSLYLVPTPATVDCPSPKNQLRIWLLDFGNLCQKAIDRFLDRLFSFLPHHIRIRRDPENPELQAKKAKWREKTIRISDICRRFTIETIRWSKKSDLAILQEGWLAIEELSICALESLTKYTKPCIINLGDAPYSSHSETDGTAEYFVKLARLCIPIVKLTSIFMNKLTKQNAAESLFTLDPEIDSKNLELLSLSPDIITDLQCLTLFFRRRPERDRHLDEKDDADGCVRRLSQNLESILLVLAFYHIPTPATVDCPSLKNQMRIWFLDWKNLWRMATDRFLDLRLHPPPNIPFG</sequence>
<dbReference type="AlphaFoldDB" id="A0A2S4VD14"/>
<dbReference type="Gene3D" id="3.20.20.80">
    <property type="entry name" value="Glycosidases"/>
    <property type="match status" value="1"/>
</dbReference>
<dbReference type="InterPro" id="IPR017853">
    <property type="entry name" value="GH"/>
</dbReference>
<dbReference type="Proteomes" id="UP000239156">
    <property type="component" value="Unassembled WGS sequence"/>
</dbReference>
<dbReference type="PANTHER" id="PTHR33069">
    <property type="entry name" value="CHROMOSOME 7, WHOLE GENOME SHOTGUN SEQUENCE-RELATED"/>
    <property type="match status" value="1"/>
</dbReference>
<dbReference type="PANTHER" id="PTHR33069:SF3">
    <property type="entry name" value="DYNEIN HEAVY CHAIN TAIL DOMAIN-CONTAINING PROTEIN"/>
    <property type="match status" value="1"/>
</dbReference>
<reference evidence="3" key="1">
    <citation type="submission" date="2017-12" db="EMBL/GenBank/DDBJ databases">
        <title>Gene loss provides genomic basis for host adaptation in cereal stripe rust fungi.</title>
        <authorList>
            <person name="Xia C."/>
        </authorList>
    </citation>
    <scope>NUCLEOTIDE SEQUENCE [LARGE SCALE GENOMIC DNA]</scope>
    <source>
        <strain evidence="3">93-210</strain>
    </source>
</reference>
<feature type="region of interest" description="Disordered" evidence="1">
    <location>
        <begin position="281"/>
        <end position="316"/>
    </location>
</feature>
<evidence type="ECO:0000256" key="2">
    <source>
        <dbReference type="SAM" id="SignalP"/>
    </source>
</evidence>
<name>A0A2S4VD14_9BASI</name>
<evidence type="ECO:0008006" key="5">
    <source>
        <dbReference type="Google" id="ProtNLM"/>
    </source>
</evidence>
<organism evidence="3 4">
    <name type="scientific">Puccinia striiformis</name>
    <dbReference type="NCBI Taxonomy" id="27350"/>
    <lineage>
        <taxon>Eukaryota</taxon>
        <taxon>Fungi</taxon>
        <taxon>Dikarya</taxon>
        <taxon>Basidiomycota</taxon>
        <taxon>Pucciniomycotina</taxon>
        <taxon>Pucciniomycetes</taxon>
        <taxon>Pucciniales</taxon>
        <taxon>Pucciniaceae</taxon>
        <taxon>Puccinia</taxon>
    </lineage>
</organism>
<accession>A0A2S4VD14</accession>
<comment type="caution">
    <text evidence="3">The sequence shown here is derived from an EMBL/GenBank/DDBJ whole genome shotgun (WGS) entry which is preliminary data.</text>
</comment>
<dbReference type="SUPFAM" id="SSF51445">
    <property type="entry name" value="(Trans)glycosidases"/>
    <property type="match status" value="1"/>
</dbReference>
<evidence type="ECO:0000313" key="3">
    <source>
        <dbReference type="EMBL" id="POW07320.1"/>
    </source>
</evidence>
<dbReference type="EMBL" id="PKSL01000076">
    <property type="protein sequence ID" value="POW07320.1"/>
    <property type="molecule type" value="Genomic_DNA"/>
</dbReference>
<dbReference type="VEuPathDB" id="FungiDB:PSTT_08363"/>
<feature type="chain" id="PRO_5015453697" description="GH26 domain-containing protein" evidence="2">
    <location>
        <begin position="17"/>
        <end position="795"/>
    </location>
</feature>
<keyword evidence="4" id="KW-1185">Reference proteome</keyword>
<evidence type="ECO:0000313" key="4">
    <source>
        <dbReference type="Proteomes" id="UP000239156"/>
    </source>
</evidence>
<feature type="signal peptide" evidence="2">
    <location>
        <begin position="1"/>
        <end position="16"/>
    </location>
</feature>
<gene>
    <name evidence="3" type="ORF">PSTT_08363</name>
</gene>